<feature type="non-terminal residue" evidence="2">
    <location>
        <position position="1"/>
    </location>
</feature>
<name>E4Z695_OIKDI</name>
<organism evidence="2">
    <name type="scientific">Oikopleura dioica</name>
    <name type="common">Tunicate</name>
    <dbReference type="NCBI Taxonomy" id="34765"/>
    <lineage>
        <taxon>Eukaryota</taxon>
        <taxon>Metazoa</taxon>
        <taxon>Chordata</taxon>
        <taxon>Tunicata</taxon>
        <taxon>Appendicularia</taxon>
        <taxon>Copelata</taxon>
        <taxon>Oikopleuridae</taxon>
        <taxon>Oikopleura</taxon>
    </lineage>
</organism>
<accession>E4Z695</accession>
<dbReference type="Proteomes" id="UP000011014">
    <property type="component" value="Unassembled WGS sequence"/>
</dbReference>
<protein>
    <submittedName>
        <fullName evidence="2">Uncharacterized protein</fullName>
    </submittedName>
</protein>
<feature type="region of interest" description="Disordered" evidence="1">
    <location>
        <begin position="15"/>
        <end position="47"/>
    </location>
</feature>
<dbReference type="AlphaFoldDB" id="E4Z695"/>
<gene>
    <name evidence="2" type="ORF">GSOID_T00027804001</name>
</gene>
<evidence type="ECO:0000256" key="1">
    <source>
        <dbReference type="SAM" id="MobiDB-lite"/>
    </source>
</evidence>
<dbReference type="EMBL" id="FN657969">
    <property type="protein sequence ID" value="CBY43223.1"/>
    <property type="molecule type" value="Genomic_DNA"/>
</dbReference>
<sequence length="47" mass="5688">LGYLLNFFKRKCCTSRMMSERSERMERQDRRQEQSTTPKLKSKETTA</sequence>
<feature type="compositionally biased region" description="Basic and acidic residues" evidence="1">
    <location>
        <begin position="18"/>
        <end position="33"/>
    </location>
</feature>
<reference evidence="2" key="1">
    <citation type="journal article" date="2010" name="Science">
        <title>Plasticity of animal genome architecture unmasked by rapid evolution of a pelagic tunicate.</title>
        <authorList>
            <person name="Denoeud F."/>
            <person name="Henriet S."/>
            <person name="Mungpakdee S."/>
            <person name="Aury J.M."/>
            <person name="Da Silva C."/>
            <person name="Brinkmann H."/>
            <person name="Mikhaleva J."/>
            <person name="Olsen L.C."/>
            <person name="Jubin C."/>
            <person name="Canestro C."/>
            <person name="Bouquet J.M."/>
            <person name="Danks G."/>
            <person name="Poulain J."/>
            <person name="Campsteijn C."/>
            <person name="Adamski M."/>
            <person name="Cross I."/>
            <person name="Yadetie F."/>
            <person name="Muffato M."/>
            <person name="Louis A."/>
            <person name="Butcher S."/>
            <person name="Tsagkogeorga G."/>
            <person name="Konrad A."/>
            <person name="Singh S."/>
            <person name="Jensen M.F."/>
            <person name="Cong E.H."/>
            <person name="Eikeseth-Otteraa H."/>
            <person name="Noel B."/>
            <person name="Anthouard V."/>
            <person name="Porcel B.M."/>
            <person name="Kachouri-Lafond R."/>
            <person name="Nishino A."/>
            <person name="Ugolini M."/>
            <person name="Chourrout P."/>
            <person name="Nishida H."/>
            <person name="Aasland R."/>
            <person name="Huzurbazar S."/>
            <person name="Westhof E."/>
            <person name="Delsuc F."/>
            <person name="Lehrach H."/>
            <person name="Reinhardt R."/>
            <person name="Weissenbach J."/>
            <person name="Roy S.W."/>
            <person name="Artiguenave F."/>
            <person name="Postlethwait J.H."/>
            <person name="Manak J.R."/>
            <person name="Thompson E.M."/>
            <person name="Jaillon O."/>
            <person name="Du Pasquier L."/>
            <person name="Boudinot P."/>
            <person name="Liberles D.A."/>
            <person name="Volff J.N."/>
            <person name="Philippe H."/>
            <person name="Lenhard B."/>
            <person name="Roest Crollius H."/>
            <person name="Wincker P."/>
            <person name="Chourrout D."/>
        </authorList>
    </citation>
    <scope>NUCLEOTIDE SEQUENCE [LARGE SCALE GENOMIC DNA]</scope>
</reference>
<evidence type="ECO:0000313" key="2">
    <source>
        <dbReference type="EMBL" id="CBY43223.1"/>
    </source>
</evidence>
<proteinExistence type="predicted"/>